<dbReference type="GO" id="GO:0051607">
    <property type="term" value="P:defense response to virus"/>
    <property type="evidence" value="ECO:0007669"/>
    <property type="project" value="UniProtKB-KW"/>
</dbReference>
<dbReference type="Pfam" id="PF22590">
    <property type="entry name" value="Cas3-like_C_2"/>
    <property type="match status" value="1"/>
</dbReference>
<dbReference type="InterPro" id="IPR027417">
    <property type="entry name" value="P-loop_NTPase"/>
</dbReference>
<dbReference type="AlphaFoldDB" id="A0A7W9UFM3"/>
<evidence type="ECO:0000313" key="8">
    <source>
        <dbReference type="Proteomes" id="UP000540412"/>
    </source>
</evidence>
<sequence length="400" mass="44636">MVTTTVQLFESLFDRRPAAMRKLHRLAGAVIVLDEVQALPDAMLMPILTVLRHLTEYFGTSVVLASATQPEFFGLDIFRDLTPTQVIKQPQELFDELQAIRRVRFQWRTTPKLSLAEIADEAADQHQVLLIVNTTRDAARVHRHLAAVRRCGGPVLHLSTRMAGAHVRAVMRTVETRLRDGQPVAVVSTQLVEAGVDLDFPRVYRAFAPAEALLQAAGRCNRNGLLPEGTVVVFEPADGDARAAQLMYGAALEITRAQFGPGRDLDRLDALARYYKIRYAVDNIENSSTATQITTLRRDFNFTKVADLFTMIDERTVPVLVPYGDSAERYRILDQLLADGPVDRSAYRRLQPYLAALPRPLAVRAATAGYARPLLSDLHEWTGDYHPDRGIDYGTGGFIF</sequence>
<dbReference type="GO" id="GO:0005524">
    <property type="term" value="F:ATP binding"/>
    <property type="evidence" value="ECO:0007669"/>
    <property type="project" value="UniProtKB-KW"/>
</dbReference>
<dbReference type="SUPFAM" id="SSF52540">
    <property type="entry name" value="P-loop containing nucleoside triphosphate hydrolases"/>
    <property type="match status" value="1"/>
</dbReference>
<gene>
    <name evidence="7" type="ORF">BJY24_000134</name>
</gene>
<dbReference type="Gene3D" id="3.40.50.300">
    <property type="entry name" value="P-loop containing nucleotide triphosphate hydrolases"/>
    <property type="match status" value="1"/>
</dbReference>
<evidence type="ECO:0000256" key="1">
    <source>
        <dbReference type="ARBA" id="ARBA00022741"/>
    </source>
</evidence>
<evidence type="ECO:0000313" key="7">
    <source>
        <dbReference type="EMBL" id="MBB5911267.1"/>
    </source>
</evidence>
<keyword evidence="5" id="KW-0051">Antiviral defense</keyword>
<evidence type="ECO:0000256" key="3">
    <source>
        <dbReference type="ARBA" id="ARBA00022806"/>
    </source>
</evidence>
<dbReference type="RefSeq" id="WP_218003529.1">
    <property type="nucleotide sequence ID" value="NZ_JACHIT010000001.1"/>
</dbReference>
<keyword evidence="7" id="KW-0540">Nuclease</keyword>
<comment type="caution">
    <text evidence="7">The sequence shown here is derived from an EMBL/GenBank/DDBJ whole genome shotgun (WGS) entry which is preliminary data.</text>
</comment>
<dbReference type="GO" id="GO:0004519">
    <property type="term" value="F:endonuclease activity"/>
    <property type="evidence" value="ECO:0007669"/>
    <property type="project" value="UniProtKB-KW"/>
</dbReference>
<dbReference type="InterPro" id="IPR054712">
    <property type="entry name" value="Cas3-like_dom"/>
</dbReference>
<keyword evidence="4" id="KW-0067">ATP-binding</keyword>
<keyword evidence="3 7" id="KW-0347">Helicase</keyword>
<name>A0A7W9UFM3_9NOCA</name>
<dbReference type="InterPro" id="IPR050547">
    <property type="entry name" value="DEAD_box_RNA_helicases"/>
</dbReference>
<keyword evidence="8" id="KW-1185">Reference proteome</keyword>
<evidence type="ECO:0000259" key="6">
    <source>
        <dbReference type="Pfam" id="PF22590"/>
    </source>
</evidence>
<dbReference type="EC" id="3.6.4.-" evidence="7"/>
<feature type="domain" description="CRISPR-associated nuclease/helicase Cas3" evidence="6">
    <location>
        <begin position="125"/>
        <end position="223"/>
    </location>
</feature>
<keyword evidence="7" id="KW-0255">Endonuclease</keyword>
<evidence type="ECO:0000256" key="2">
    <source>
        <dbReference type="ARBA" id="ARBA00022801"/>
    </source>
</evidence>
<dbReference type="GO" id="GO:0003724">
    <property type="term" value="F:RNA helicase activity"/>
    <property type="evidence" value="ECO:0007669"/>
    <property type="project" value="TreeGrafter"/>
</dbReference>
<dbReference type="EMBL" id="JACHIT010000001">
    <property type="protein sequence ID" value="MBB5911267.1"/>
    <property type="molecule type" value="Genomic_DNA"/>
</dbReference>
<keyword evidence="1" id="KW-0547">Nucleotide-binding</keyword>
<evidence type="ECO:0000256" key="5">
    <source>
        <dbReference type="ARBA" id="ARBA00023118"/>
    </source>
</evidence>
<protein>
    <submittedName>
        <fullName evidence="7">CRISPR-associated endonuclease/helicase Cas3</fullName>
        <ecNumber evidence="7">3.1.-.-</ecNumber>
        <ecNumber evidence="7">3.6.4.-</ecNumber>
    </submittedName>
</protein>
<dbReference type="EC" id="3.1.-.-" evidence="7"/>
<dbReference type="GO" id="GO:0016787">
    <property type="term" value="F:hydrolase activity"/>
    <property type="evidence" value="ECO:0007669"/>
    <property type="project" value="UniProtKB-KW"/>
</dbReference>
<accession>A0A7W9UFM3</accession>
<reference evidence="7 8" key="1">
    <citation type="submission" date="2020-08" db="EMBL/GenBank/DDBJ databases">
        <title>Sequencing the genomes of 1000 actinobacteria strains.</title>
        <authorList>
            <person name="Klenk H.-P."/>
        </authorList>
    </citation>
    <scope>NUCLEOTIDE SEQUENCE [LARGE SCALE GENOMIC DNA]</scope>
    <source>
        <strain evidence="7 8">DSM 43582</strain>
    </source>
</reference>
<keyword evidence="2 7" id="KW-0378">Hydrolase</keyword>
<dbReference type="Proteomes" id="UP000540412">
    <property type="component" value="Unassembled WGS sequence"/>
</dbReference>
<dbReference type="GO" id="GO:0003723">
    <property type="term" value="F:RNA binding"/>
    <property type="evidence" value="ECO:0007669"/>
    <property type="project" value="TreeGrafter"/>
</dbReference>
<dbReference type="PANTHER" id="PTHR47963:SF9">
    <property type="entry name" value="CRISPR-ASSOCIATED ENDONUCLEASE_HELICASE CAS3"/>
    <property type="match status" value="1"/>
</dbReference>
<dbReference type="PANTHER" id="PTHR47963">
    <property type="entry name" value="DEAD-BOX ATP-DEPENDENT RNA HELICASE 47, MITOCHONDRIAL"/>
    <property type="match status" value="1"/>
</dbReference>
<organism evidence="7 8">
    <name type="scientific">Nocardia transvalensis</name>
    <dbReference type="NCBI Taxonomy" id="37333"/>
    <lineage>
        <taxon>Bacteria</taxon>
        <taxon>Bacillati</taxon>
        <taxon>Actinomycetota</taxon>
        <taxon>Actinomycetes</taxon>
        <taxon>Mycobacteriales</taxon>
        <taxon>Nocardiaceae</taxon>
        <taxon>Nocardia</taxon>
    </lineage>
</organism>
<evidence type="ECO:0000256" key="4">
    <source>
        <dbReference type="ARBA" id="ARBA00022840"/>
    </source>
</evidence>
<proteinExistence type="predicted"/>